<dbReference type="InterPro" id="IPR036188">
    <property type="entry name" value="FAD/NAD-bd_sf"/>
</dbReference>
<dbReference type="EMBL" id="BLPG01000001">
    <property type="protein sequence ID" value="GFJ91627.1"/>
    <property type="molecule type" value="Genomic_DNA"/>
</dbReference>
<gene>
    <name evidence="2" type="ORF">Prum_052690</name>
</gene>
<reference evidence="2 3" key="2">
    <citation type="submission" date="2020-03" db="EMBL/GenBank/DDBJ databases">
        <authorList>
            <person name="Ichikawa N."/>
            <person name="Kimura A."/>
            <person name="Kitahashi Y."/>
            <person name="Uohara A."/>
        </authorList>
    </citation>
    <scope>NUCLEOTIDE SEQUENCE [LARGE SCALE GENOMIC DNA]</scope>
    <source>
        <strain evidence="2 3">NBRC 108638</strain>
    </source>
</reference>
<feature type="region of interest" description="Disordered" evidence="1">
    <location>
        <begin position="362"/>
        <end position="385"/>
    </location>
</feature>
<protein>
    <submittedName>
        <fullName evidence="2">Uncharacterized protein</fullName>
    </submittedName>
</protein>
<reference evidence="2 3" key="1">
    <citation type="submission" date="2020-03" db="EMBL/GenBank/DDBJ databases">
        <title>Whole genome shotgun sequence of Phytohabitans rumicis NBRC 108638.</title>
        <authorList>
            <person name="Komaki H."/>
            <person name="Tamura T."/>
        </authorList>
    </citation>
    <scope>NUCLEOTIDE SEQUENCE [LARGE SCALE GENOMIC DNA]</scope>
    <source>
        <strain evidence="2 3">NBRC 108638</strain>
    </source>
</reference>
<organism evidence="2 3">
    <name type="scientific">Phytohabitans rumicis</name>
    <dbReference type="NCBI Taxonomy" id="1076125"/>
    <lineage>
        <taxon>Bacteria</taxon>
        <taxon>Bacillati</taxon>
        <taxon>Actinomycetota</taxon>
        <taxon>Actinomycetes</taxon>
        <taxon>Micromonosporales</taxon>
        <taxon>Micromonosporaceae</taxon>
    </lineage>
</organism>
<dbReference type="Proteomes" id="UP000482960">
    <property type="component" value="Unassembled WGS sequence"/>
</dbReference>
<evidence type="ECO:0000313" key="2">
    <source>
        <dbReference type="EMBL" id="GFJ91627.1"/>
    </source>
</evidence>
<evidence type="ECO:0000256" key="1">
    <source>
        <dbReference type="SAM" id="MobiDB-lite"/>
    </source>
</evidence>
<accession>A0A6V8LC49</accession>
<name>A0A6V8LC49_9ACTN</name>
<comment type="caution">
    <text evidence="2">The sequence shown here is derived from an EMBL/GenBank/DDBJ whole genome shotgun (WGS) entry which is preliminary data.</text>
</comment>
<dbReference type="Gene3D" id="3.50.50.60">
    <property type="entry name" value="FAD/NAD(P)-binding domain"/>
    <property type="match status" value="1"/>
</dbReference>
<dbReference type="AlphaFoldDB" id="A0A6V8LC49"/>
<keyword evidence="3" id="KW-1185">Reference proteome</keyword>
<proteinExistence type="predicted"/>
<evidence type="ECO:0000313" key="3">
    <source>
        <dbReference type="Proteomes" id="UP000482960"/>
    </source>
</evidence>
<sequence length="385" mass="41337">MDACGVDSPLRAGLGPGRGGATDPLLLRSRLLSGQLRGVTPLEGCLDVAGYPGATAWSKGTIHHLFPGGWIQVVDHGNHDGSVHPVCGVTVGVDPHRFADLPADAAAAFKALVATLPSVAEQFAGAEAVGPWVGGDPWQRLPAATYGDRWFAMERAACRTDDFLSRDATMGAEIVHALAAALLRIVQDGAPAGEQFARVAAYQGELIAFNDRMLAAARTACDDFRLFNAFTRVWLLWQILAHLSLKRATADALAVGSWAPVERFAGGALWFDTPDGLGRLLDDFFARFAAVRAGRLAPGAAAAGIFQALRRAKFAPPLYAFGDPKARYYHFTMLRRLLMVAWVSTIAPRDFKRLLTRDNVTGRRRPPAGRGAETTERGIRMGAVQ</sequence>